<gene>
    <name evidence="2" type="ORF">SS1G_02196</name>
</gene>
<evidence type="ECO:0000313" key="2">
    <source>
        <dbReference type="EMBL" id="EDN99342.1"/>
    </source>
</evidence>
<dbReference type="Proteomes" id="UP000001312">
    <property type="component" value="Unassembled WGS sequence"/>
</dbReference>
<proteinExistence type="predicted"/>
<protein>
    <submittedName>
        <fullName evidence="2">Uncharacterized protein</fullName>
    </submittedName>
</protein>
<dbReference type="AlphaFoldDB" id="A7EA64"/>
<evidence type="ECO:0000256" key="1">
    <source>
        <dbReference type="SAM" id="MobiDB-lite"/>
    </source>
</evidence>
<keyword evidence="3" id="KW-1185">Reference proteome</keyword>
<feature type="region of interest" description="Disordered" evidence="1">
    <location>
        <begin position="1"/>
        <end position="20"/>
    </location>
</feature>
<dbReference type="KEGG" id="ssl:SS1G_02196"/>
<sequence length="44" mass="5028">MDSQATTKENPNQIKFQTVKNDGSQKNFILLTNFQEKSEKPSLV</sequence>
<dbReference type="HOGENOM" id="CLU_3224855_0_0_1"/>
<name>A7EA64_SCLS1</name>
<reference evidence="3" key="1">
    <citation type="journal article" date="2011" name="PLoS Genet.">
        <title>Genomic analysis of the necrotrophic fungal pathogens Sclerotinia sclerotiorum and Botrytis cinerea.</title>
        <authorList>
            <person name="Amselem J."/>
            <person name="Cuomo C.A."/>
            <person name="van Kan J.A."/>
            <person name="Viaud M."/>
            <person name="Benito E.P."/>
            <person name="Couloux A."/>
            <person name="Coutinho P.M."/>
            <person name="de Vries R.P."/>
            <person name="Dyer P.S."/>
            <person name="Fillinger S."/>
            <person name="Fournier E."/>
            <person name="Gout L."/>
            <person name="Hahn M."/>
            <person name="Kohn L."/>
            <person name="Lapalu N."/>
            <person name="Plummer K.M."/>
            <person name="Pradier J.M."/>
            <person name="Quevillon E."/>
            <person name="Sharon A."/>
            <person name="Simon A."/>
            <person name="ten Have A."/>
            <person name="Tudzynski B."/>
            <person name="Tudzynski P."/>
            <person name="Wincker P."/>
            <person name="Andrew M."/>
            <person name="Anthouard V."/>
            <person name="Beever R.E."/>
            <person name="Beffa R."/>
            <person name="Benoit I."/>
            <person name="Bouzid O."/>
            <person name="Brault B."/>
            <person name="Chen Z."/>
            <person name="Choquer M."/>
            <person name="Collemare J."/>
            <person name="Cotton P."/>
            <person name="Danchin E.G."/>
            <person name="Da Silva C."/>
            <person name="Gautier A."/>
            <person name="Giraud C."/>
            <person name="Giraud T."/>
            <person name="Gonzalez C."/>
            <person name="Grossetete S."/>
            <person name="Guldener U."/>
            <person name="Henrissat B."/>
            <person name="Howlett B.J."/>
            <person name="Kodira C."/>
            <person name="Kretschmer M."/>
            <person name="Lappartient A."/>
            <person name="Leroch M."/>
            <person name="Levis C."/>
            <person name="Mauceli E."/>
            <person name="Neuveglise C."/>
            <person name="Oeser B."/>
            <person name="Pearson M."/>
            <person name="Poulain J."/>
            <person name="Poussereau N."/>
            <person name="Quesneville H."/>
            <person name="Rascle C."/>
            <person name="Schumacher J."/>
            <person name="Segurens B."/>
            <person name="Sexton A."/>
            <person name="Silva E."/>
            <person name="Sirven C."/>
            <person name="Soanes D.M."/>
            <person name="Talbot N.J."/>
            <person name="Templeton M."/>
            <person name="Yandava C."/>
            <person name="Yarden O."/>
            <person name="Zeng Q."/>
            <person name="Rollins J.A."/>
            <person name="Lebrun M.H."/>
            <person name="Dickman M."/>
        </authorList>
    </citation>
    <scope>NUCLEOTIDE SEQUENCE [LARGE SCALE GENOMIC DNA]</scope>
    <source>
        <strain evidence="3">ATCC 18683 / 1980 / Ss-1</strain>
    </source>
</reference>
<dbReference type="EMBL" id="CH476623">
    <property type="protein sequence ID" value="EDN99342.1"/>
    <property type="molecule type" value="Genomic_DNA"/>
</dbReference>
<evidence type="ECO:0000313" key="3">
    <source>
        <dbReference type="Proteomes" id="UP000001312"/>
    </source>
</evidence>
<dbReference type="RefSeq" id="XP_001595980.1">
    <property type="nucleotide sequence ID" value="XM_001595930.1"/>
</dbReference>
<organism evidence="2 3">
    <name type="scientific">Sclerotinia sclerotiorum (strain ATCC 18683 / 1980 / Ss-1)</name>
    <name type="common">White mold</name>
    <name type="synonym">Whetzelinia sclerotiorum</name>
    <dbReference type="NCBI Taxonomy" id="665079"/>
    <lineage>
        <taxon>Eukaryota</taxon>
        <taxon>Fungi</taxon>
        <taxon>Dikarya</taxon>
        <taxon>Ascomycota</taxon>
        <taxon>Pezizomycotina</taxon>
        <taxon>Leotiomycetes</taxon>
        <taxon>Helotiales</taxon>
        <taxon>Sclerotiniaceae</taxon>
        <taxon>Sclerotinia</taxon>
    </lineage>
</organism>
<dbReference type="GeneID" id="5492784"/>
<accession>A7EA64</accession>
<dbReference type="InParanoid" id="A7EA64"/>